<keyword evidence="1" id="KW-0732">Signal</keyword>
<name>A0ABS9UYP1_9BACT</name>
<reference evidence="2" key="1">
    <citation type="submission" date="2022-03" db="EMBL/GenBank/DDBJ databases">
        <title>De novo assembled genomes of Belliella spp. (Cyclobacteriaceae) strains.</title>
        <authorList>
            <person name="Szabo A."/>
            <person name="Korponai K."/>
            <person name="Felfoldi T."/>
        </authorList>
    </citation>
    <scope>NUCLEOTIDE SEQUENCE</scope>
    <source>
        <strain evidence="2">DSM 111904</strain>
    </source>
</reference>
<gene>
    <name evidence="2" type="ORF">MM239_07730</name>
</gene>
<comment type="caution">
    <text evidence="2">The sequence shown here is derived from an EMBL/GenBank/DDBJ whole genome shotgun (WGS) entry which is preliminary data.</text>
</comment>
<evidence type="ECO:0000313" key="3">
    <source>
        <dbReference type="Proteomes" id="UP001165489"/>
    </source>
</evidence>
<dbReference type="Proteomes" id="UP001165489">
    <property type="component" value="Unassembled WGS sequence"/>
</dbReference>
<feature type="chain" id="PRO_5045994967" evidence="1">
    <location>
        <begin position="22"/>
        <end position="224"/>
    </location>
</feature>
<feature type="signal peptide" evidence="1">
    <location>
        <begin position="1"/>
        <end position="21"/>
    </location>
</feature>
<evidence type="ECO:0000313" key="2">
    <source>
        <dbReference type="EMBL" id="MCH7409278.1"/>
    </source>
</evidence>
<protein>
    <submittedName>
        <fullName evidence="2">Bifunctional isocitrate dehydrogenase kinase/phosphatase</fullName>
    </submittedName>
</protein>
<evidence type="ECO:0000256" key="1">
    <source>
        <dbReference type="SAM" id="SignalP"/>
    </source>
</evidence>
<proteinExistence type="predicted"/>
<organism evidence="2 3">
    <name type="scientific">Belliella filtrata</name>
    <dbReference type="NCBI Taxonomy" id="2923435"/>
    <lineage>
        <taxon>Bacteria</taxon>
        <taxon>Pseudomonadati</taxon>
        <taxon>Bacteroidota</taxon>
        <taxon>Cytophagia</taxon>
        <taxon>Cytophagales</taxon>
        <taxon>Cyclobacteriaceae</taxon>
        <taxon>Belliella</taxon>
    </lineage>
</organism>
<dbReference type="GO" id="GO:0016301">
    <property type="term" value="F:kinase activity"/>
    <property type="evidence" value="ECO:0007669"/>
    <property type="project" value="UniProtKB-KW"/>
</dbReference>
<dbReference type="EMBL" id="JAKZGP010000014">
    <property type="protein sequence ID" value="MCH7409278.1"/>
    <property type="molecule type" value="Genomic_DNA"/>
</dbReference>
<keyword evidence="2" id="KW-0808">Transferase</keyword>
<keyword evidence="2" id="KW-0418">Kinase</keyword>
<accession>A0ABS9UYP1</accession>
<sequence length="224" mass="25893">MRQFKLIQFTFMAYLMLLVWSCGSSNEETSLDATITGEESLEEKQLLENGFQQLTEWTAHWKRQVPGFDLHDFKLSRVDSIETIERPEENFITKGNAFFAYLKDQPDGKGTVDIYSYKITFPEEGKPYFNPDSEVTYFRSDGMRERLLFIGPSGAFEDAIWLNSEALLVVGHFESDAGVSPKAWIIYPESQLIHQYESNLTTDDYRREGFLTKRFSVEKQSDGV</sequence>
<keyword evidence="3" id="KW-1185">Reference proteome</keyword>